<keyword evidence="10" id="KW-0443">Lipid metabolism</keyword>
<sequence>MPLIHFPPAEGDGWGVRSTSTETHSPSTSTPLHPSWAHPSSEHYKKSALAEVVQSQQLLQTTIMKFVALALALLLAVGSHAASMQPDAPSQLEHVRSLMDLYMAQMKDSAHKVLDQLDQTEYSELKASLSQRLDDTYTQIKALQSSVIPITNNVVTTIAEATAEFRASVDADIQALKADLEPKRVELRRVITEHIEEYRRQLEPIIKEYHAKHTEDMDALKIKLQPVVEAMKTSVAANVEETKTALMPILESVRAKLSERLENLKDMATPYVEEYKDQLKEAYSQAQAVKPEDLTALKEKISPMAEEVKVKVTEMFEAIAATFQKS</sequence>
<organism evidence="15 16">
    <name type="scientific">Pleuronectes platessa</name>
    <name type="common">European plaice</name>
    <dbReference type="NCBI Taxonomy" id="8262"/>
    <lineage>
        <taxon>Eukaryota</taxon>
        <taxon>Metazoa</taxon>
        <taxon>Chordata</taxon>
        <taxon>Craniata</taxon>
        <taxon>Vertebrata</taxon>
        <taxon>Euteleostomi</taxon>
        <taxon>Actinopterygii</taxon>
        <taxon>Neopterygii</taxon>
        <taxon>Teleostei</taxon>
        <taxon>Neoteleostei</taxon>
        <taxon>Acanthomorphata</taxon>
        <taxon>Carangaria</taxon>
        <taxon>Pleuronectiformes</taxon>
        <taxon>Pleuronectoidei</taxon>
        <taxon>Pleuronectidae</taxon>
        <taxon>Pleuronectes</taxon>
    </lineage>
</organism>
<dbReference type="InterPro" id="IPR000074">
    <property type="entry name" value="ApoA_E"/>
</dbReference>
<keyword evidence="7" id="KW-0677">Repeat</keyword>
<dbReference type="GO" id="GO:0060228">
    <property type="term" value="F:phosphatidylcholine-sterol O-acyltransferase activator activity"/>
    <property type="evidence" value="ECO:0007669"/>
    <property type="project" value="TreeGrafter"/>
</dbReference>
<evidence type="ECO:0000256" key="2">
    <source>
        <dbReference type="ARBA" id="ARBA00008788"/>
    </source>
</evidence>
<dbReference type="GO" id="GO:0055090">
    <property type="term" value="P:acylglycerol homeostasis"/>
    <property type="evidence" value="ECO:0007669"/>
    <property type="project" value="TreeGrafter"/>
</dbReference>
<evidence type="ECO:0000256" key="14">
    <source>
        <dbReference type="SAM" id="MobiDB-lite"/>
    </source>
</evidence>
<gene>
    <name evidence="15" type="ORF">PLEPLA_LOCUS3634</name>
</gene>
<keyword evidence="4" id="KW-0964">Secreted</keyword>
<protein>
    <recommendedName>
        <fullName evidence="17">Apolipoprotein A-I</fullName>
    </recommendedName>
</protein>
<evidence type="ECO:0008006" key="17">
    <source>
        <dbReference type="Google" id="ProtNLM"/>
    </source>
</evidence>
<dbReference type="GO" id="GO:0034364">
    <property type="term" value="C:high-density lipoprotein particle"/>
    <property type="evidence" value="ECO:0007669"/>
    <property type="project" value="UniProtKB-KW"/>
</dbReference>
<dbReference type="EMBL" id="CADEAL010000180">
    <property type="protein sequence ID" value="CAB1415915.1"/>
    <property type="molecule type" value="Genomic_DNA"/>
</dbReference>
<comment type="caution">
    <text evidence="15">The sequence shown here is derived from an EMBL/GenBank/DDBJ whole genome shotgun (WGS) entry which is preliminary data.</text>
</comment>
<dbReference type="GO" id="GO:0005543">
    <property type="term" value="F:phospholipid binding"/>
    <property type="evidence" value="ECO:0007669"/>
    <property type="project" value="TreeGrafter"/>
</dbReference>
<dbReference type="GO" id="GO:0034361">
    <property type="term" value="C:very-low-density lipoprotein particle"/>
    <property type="evidence" value="ECO:0007669"/>
    <property type="project" value="TreeGrafter"/>
</dbReference>
<proteinExistence type="inferred from homology"/>
<dbReference type="GO" id="GO:0042157">
    <property type="term" value="P:lipoprotein metabolic process"/>
    <property type="evidence" value="ECO:0007669"/>
    <property type="project" value="InterPro"/>
</dbReference>
<keyword evidence="12" id="KW-0753">Steroid metabolism</keyword>
<dbReference type="Gene3D" id="1.20.5.1230">
    <property type="entry name" value="Apolipoprotein A-I"/>
    <property type="match status" value="1"/>
</dbReference>
<comment type="subcellular location">
    <subcellularLocation>
        <location evidence="1">Secreted</location>
    </subcellularLocation>
</comment>
<keyword evidence="9" id="KW-0445">Lipid transport</keyword>
<comment type="function">
    <text evidence="13">Participates in the reverse transport of cholesterol from tissues to the liver for excretion by promoting cholesterol efflux from tissues and by acting as a cofactor for the lecithin cholesterol acyltransferase (LCAT).</text>
</comment>
<evidence type="ECO:0000313" key="16">
    <source>
        <dbReference type="Proteomes" id="UP001153269"/>
    </source>
</evidence>
<evidence type="ECO:0000256" key="6">
    <source>
        <dbReference type="ARBA" id="ARBA00022729"/>
    </source>
</evidence>
<evidence type="ECO:0000256" key="7">
    <source>
        <dbReference type="ARBA" id="ARBA00022737"/>
    </source>
</evidence>
<keyword evidence="11" id="KW-1207">Sterol metabolism</keyword>
<evidence type="ECO:0000256" key="3">
    <source>
        <dbReference type="ARBA" id="ARBA00022448"/>
    </source>
</evidence>
<dbReference type="PANTHER" id="PTHR18976">
    <property type="entry name" value="APOLIPOPROTEIN"/>
    <property type="match status" value="1"/>
</dbReference>
<dbReference type="GO" id="GO:0120020">
    <property type="term" value="F:cholesterol transfer activity"/>
    <property type="evidence" value="ECO:0007669"/>
    <property type="project" value="TreeGrafter"/>
</dbReference>
<dbReference type="GO" id="GO:0033700">
    <property type="term" value="P:phospholipid efflux"/>
    <property type="evidence" value="ECO:0007669"/>
    <property type="project" value="TreeGrafter"/>
</dbReference>
<comment type="similarity">
    <text evidence="2">Belongs to the apolipoprotein A1/A4/E family.</text>
</comment>
<dbReference type="Proteomes" id="UP001153269">
    <property type="component" value="Unassembled WGS sequence"/>
</dbReference>
<evidence type="ECO:0000256" key="4">
    <source>
        <dbReference type="ARBA" id="ARBA00022525"/>
    </source>
</evidence>
<keyword evidence="5" id="KW-0153">Cholesterol metabolism</keyword>
<dbReference type="SUPFAM" id="SSF58113">
    <property type="entry name" value="Apolipoprotein A-I"/>
    <property type="match status" value="1"/>
</dbReference>
<dbReference type="GO" id="GO:0042627">
    <property type="term" value="C:chylomicron"/>
    <property type="evidence" value="ECO:0007669"/>
    <property type="project" value="TreeGrafter"/>
</dbReference>
<evidence type="ECO:0000256" key="10">
    <source>
        <dbReference type="ARBA" id="ARBA00023098"/>
    </source>
</evidence>
<dbReference type="AlphaFoldDB" id="A0A9N7TMX9"/>
<dbReference type="GO" id="GO:0008203">
    <property type="term" value="P:cholesterol metabolic process"/>
    <property type="evidence" value="ECO:0007669"/>
    <property type="project" value="UniProtKB-KW"/>
</dbReference>
<dbReference type="PANTHER" id="PTHR18976:SF11">
    <property type="entry name" value="APOLIPOPROTEIN A-I"/>
    <property type="match status" value="1"/>
</dbReference>
<evidence type="ECO:0000256" key="13">
    <source>
        <dbReference type="ARBA" id="ARBA00037506"/>
    </source>
</evidence>
<keyword evidence="3" id="KW-0813">Transport</keyword>
<dbReference type="GO" id="GO:0034362">
    <property type="term" value="C:low-density lipoprotein particle"/>
    <property type="evidence" value="ECO:0007669"/>
    <property type="project" value="TreeGrafter"/>
</dbReference>
<dbReference type="InterPro" id="IPR050163">
    <property type="entry name" value="Apolipoprotein_A1/A4/E"/>
</dbReference>
<evidence type="ECO:0000256" key="8">
    <source>
        <dbReference type="ARBA" id="ARBA00022850"/>
    </source>
</evidence>
<dbReference type="GO" id="GO:0033344">
    <property type="term" value="P:cholesterol efflux"/>
    <property type="evidence" value="ECO:0007669"/>
    <property type="project" value="TreeGrafter"/>
</dbReference>
<dbReference type="GO" id="GO:1903561">
    <property type="term" value="C:extracellular vesicle"/>
    <property type="evidence" value="ECO:0007669"/>
    <property type="project" value="TreeGrafter"/>
</dbReference>
<evidence type="ECO:0000256" key="5">
    <source>
        <dbReference type="ARBA" id="ARBA00022548"/>
    </source>
</evidence>
<feature type="compositionally biased region" description="Low complexity" evidence="14">
    <location>
        <begin position="18"/>
        <end position="35"/>
    </location>
</feature>
<accession>A0A9N7TMX9</accession>
<evidence type="ECO:0000256" key="9">
    <source>
        <dbReference type="ARBA" id="ARBA00023055"/>
    </source>
</evidence>
<reference evidence="15" key="1">
    <citation type="submission" date="2020-03" db="EMBL/GenBank/DDBJ databases">
        <authorList>
            <person name="Weist P."/>
        </authorList>
    </citation>
    <scope>NUCLEOTIDE SEQUENCE</scope>
</reference>
<dbReference type="Pfam" id="PF01442">
    <property type="entry name" value="Apolipoprotein"/>
    <property type="match status" value="1"/>
</dbReference>
<name>A0A9N7TMX9_PLEPL</name>
<feature type="region of interest" description="Disordered" evidence="14">
    <location>
        <begin position="11"/>
        <end position="40"/>
    </location>
</feature>
<keyword evidence="8" id="KW-0345">HDL</keyword>
<keyword evidence="6" id="KW-0732">Signal</keyword>
<evidence type="ECO:0000256" key="11">
    <source>
        <dbReference type="ARBA" id="ARBA00023166"/>
    </source>
</evidence>
<keyword evidence="16" id="KW-1185">Reference proteome</keyword>
<evidence type="ECO:0000256" key="12">
    <source>
        <dbReference type="ARBA" id="ARBA00023221"/>
    </source>
</evidence>
<evidence type="ECO:0000313" key="15">
    <source>
        <dbReference type="EMBL" id="CAB1415915.1"/>
    </source>
</evidence>
<evidence type="ECO:0000256" key="1">
    <source>
        <dbReference type="ARBA" id="ARBA00004613"/>
    </source>
</evidence>